<dbReference type="PANTHER" id="PTHR42928:SF5">
    <property type="entry name" value="BLR1237 PROTEIN"/>
    <property type="match status" value="1"/>
</dbReference>
<dbReference type="PIRSF" id="PIRSF017082">
    <property type="entry name" value="YflP"/>
    <property type="match status" value="1"/>
</dbReference>
<proteinExistence type="inferred from homology"/>
<reference evidence="3 4" key="1">
    <citation type="submission" date="2017-10" db="EMBL/GenBank/DDBJ databases">
        <authorList>
            <person name="Banno H."/>
            <person name="Chua N.-H."/>
        </authorList>
    </citation>
    <scope>NUCLEOTIDE SEQUENCE [LARGE SCALE GENOMIC DNA]</scope>
    <source>
        <strain evidence="3 4">YW11</strain>
    </source>
</reference>
<name>A0A2C6Z792_9PROT</name>
<protein>
    <submittedName>
        <fullName evidence="3">Transporter</fullName>
    </submittedName>
</protein>
<evidence type="ECO:0000313" key="3">
    <source>
        <dbReference type="EMBL" id="PHK94371.1"/>
    </source>
</evidence>
<organism evidence="3 4">
    <name type="scientific">Teichococcus rhizosphaerae</name>
    <dbReference type="NCBI Taxonomy" id="1335062"/>
    <lineage>
        <taxon>Bacteria</taxon>
        <taxon>Pseudomonadati</taxon>
        <taxon>Pseudomonadota</taxon>
        <taxon>Alphaproteobacteria</taxon>
        <taxon>Acetobacterales</taxon>
        <taxon>Roseomonadaceae</taxon>
        <taxon>Roseomonas</taxon>
    </lineage>
</organism>
<feature type="signal peptide" evidence="2">
    <location>
        <begin position="1"/>
        <end position="22"/>
    </location>
</feature>
<dbReference type="InterPro" id="IPR005064">
    <property type="entry name" value="BUG"/>
</dbReference>
<keyword evidence="4" id="KW-1185">Reference proteome</keyword>
<evidence type="ECO:0000256" key="1">
    <source>
        <dbReference type="ARBA" id="ARBA00006987"/>
    </source>
</evidence>
<keyword evidence="2" id="KW-0732">Signal</keyword>
<dbReference type="InterPro" id="IPR042100">
    <property type="entry name" value="Bug_dom1"/>
</dbReference>
<dbReference type="SUPFAM" id="SSF53850">
    <property type="entry name" value="Periplasmic binding protein-like II"/>
    <property type="match status" value="1"/>
</dbReference>
<feature type="chain" id="PRO_5012541805" evidence="2">
    <location>
        <begin position="23"/>
        <end position="341"/>
    </location>
</feature>
<dbReference type="Proteomes" id="UP000223527">
    <property type="component" value="Unassembled WGS sequence"/>
</dbReference>
<gene>
    <name evidence="3" type="ORF">CR162_13875</name>
</gene>
<dbReference type="Pfam" id="PF03401">
    <property type="entry name" value="TctC"/>
    <property type="match status" value="1"/>
</dbReference>
<dbReference type="Gene3D" id="3.40.190.150">
    <property type="entry name" value="Bordetella uptake gene, domain 1"/>
    <property type="match status" value="1"/>
</dbReference>
<dbReference type="OrthoDB" id="7248487at2"/>
<evidence type="ECO:0000313" key="4">
    <source>
        <dbReference type="Proteomes" id="UP000223527"/>
    </source>
</evidence>
<comment type="similarity">
    <text evidence="1">Belongs to the UPF0065 (bug) family.</text>
</comment>
<comment type="caution">
    <text evidence="3">The sequence shown here is derived from an EMBL/GenBank/DDBJ whole genome shotgun (WGS) entry which is preliminary data.</text>
</comment>
<dbReference type="RefSeq" id="WP_099096129.1">
    <property type="nucleotide sequence ID" value="NZ_PDNU01000027.1"/>
</dbReference>
<dbReference type="EMBL" id="PDNU01000027">
    <property type="protein sequence ID" value="PHK94371.1"/>
    <property type="molecule type" value="Genomic_DNA"/>
</dbReference>
<accession>A0A2C6Z792</accession>
<dbReference type="AlphaFoldDB" id="A0A2C6Z792"/>
<sequence length="341" mass="35685">MSGIRRRTLMAAALGAPAAARAQEAAWPARPVTLVTGYPAGALTDTATRAAAERIARELGQPVVVENRTGAAAAIAAAHVVRARADGYTLLMGAASLAIAPALQPQLVPQDPLRELAPIAHFYDTPFILVLHPDVPAADFAGFLDLARRTPGGLTFGSSGIGAVNHLMIEMIHRASGAPFVHVPYRGAAPALVDLTAGRLPAFLATVSDAAPLLADRRARAIAVTARERIALMPDLPAMQETLPGVQASFWQALFAPAGTPQPIIARLAAAMRAATADPAFRAQWEARGLVMGQGGPEELRALLAADLATWGALIREAGIRVEYMPRRRPPPCRPRPGAAA</sequence>
<evidence type="ECO:0000256" key="2">
    <source>
        <dbReference type="SAM" id="SignalP"/>
    </source>
</evidence>
<dbReference type="Gene3D" id="3.40.190.10">
    <property type="entry name" value="Periplasmic binding protein-like II"/>
    <property type="match status" value="1"/>
</dbReference>
<dbReference type="PANTHER" id="PTHR42928">
    <property type="entry name" value="TRICARBOXYLATE-BINDING PROTEIN"/>
    <property type="match status" value="1"/>
</dbReference>